<gene>
    <name evidence="2" type="ORF">EXIGLDRAFT_725343</name>
</gene>
<reference evidence="2 3" key="1">
    <citation type="journal article" date="2016" name="Mol. Biol. Evol.">
        <title>Comparative Genomics of Early-Diverging Mushroom-Forming Fungi Provides Insights into the Origins of Lignocellulose Decay Capabilities.</title>
        <authorList>
            <person name="Nagy L.G."/>
            <person name="Riley R."/>
            <person name="Tritt A."/>
            <person name="Adam C."/>
            <person name="Daum C."/>
            <person name="Floudas D."/>
            <person name="Sun H."/>
            <person name="Yadav J.S."/>
            <person name="Pangilinan J."/>
            <person name="Larsson K.H."/>
            <person name="Matsuura K."/>
            <person name="Barry K."/>
            <person name="Labutti K."/>
            <person name="Kuo R."/>
            <person name="Ohm R.A."/>
            <person name="Bhattacharya S.S."/>
            <person name="Shirouzu T."/>
            <person name="Yoshinaga Y."/>
            <person name="Martin F.M."/>
            <person name="Grigoriev I.V."/>
            <person name="Hibbett D.S."/>
        </authorList>
    </citation>
    <scope>NUCLEOTIDE SEQUENCE [LARGE SCALE GENOMIC DNA]</scope>
    <source>
        <strain evidence="2 3">HHB12029</strain>
    </source>
</reference>
<dbReference type="AlphaFoldDB" id="A0A165MK33"/>
<dbReference type="InParanoid" id="A0A165MK33"/>
<keyword evidence="3" id="KW-1185">Reference proteome</keyword>
<evidence type="ECO:0000256" key="1">
    <source>
        <dbReference type="SAM" id="MobiDB-lite"/>
    </source>
</evidence>
<dbReference type="Proteomes" id="UP000077266">
    <property type="component" value="Unassembled WGS sequence"/>
</dbReference>
<evidence type="ECO:0000313" key="2">
    <source>
        <dbReference type="EMBL" id="KZV99385.1"/>
    </source>
</evidence>
<feature type="compositionally biased region" description="Basic and acidic residues" evidence="1">
    <location>
        <begin position="27"/>
        <end position="36"/>
    </location>
</feature>
<proteinExistence type="predicted"/>
<feature type="region of interest" description="Disordered" evidence="1">
    <location>
        <begin position="13"/>
        <end position="36"/>
    </location>
</feature>
<organism evidence="2 3">
    <name type="scientific">Exidia glandulosa HHB12029</name>
    <dbReference type="NCBI Taxonomy" id="1314781"/>
    <lineage>
        <taxon>Eukaryota</taxon>
        <taxon>Fungi</taxon>
        <taxon>Dikarya</taxon>
        <taxon>Basidiomycota</taxon>
        <taxon>Agaricomycotina</taxon>
        <taxon>Agaricomycetes</taxon>
        <taxon>Auriculariales</taxon>
        <taxon>Exidiaceae</taxon>
        <taxon>Exidia</taxon>
    </lineage>
</organism>
<evidence type="ECO:0000313" key="3">
    <source>
        <dbReference type="Proteomes" id="UP000077266"/>
    </source>
</evidence>
<name>A0A165MK33_EXIGL</name>
<dbReference type="EMBL" id="KV425910">
    <property type="protein sequence ID" value="KZV99385.1"/>
    <property type="molecule type" value="Genomic_DNA"/>
</dbReference>
<accession>A0A165MK33</accession>
<protein>
    <submittedName>
        <fullName evidence="2">Uncharacterized protein</fullName>
    </submittedName>
</protein>
<sequence length="64" mass="7393">MARNRSFDGYVLVSSSASHHSPGMSNENERQRAETCEARSMSRIRKFDKMWENTSSLSKHRSMV</sequence>